<proteinExistence type="predicted"/>
<dbReference type="PRINTS" id="PR00090">
    <property type="entry name" value="RNGDIOXGNASE"/>
</dbReference>
<evidence type="ECO:0000313" key="10">
    <source>
        <dbReference type="Proteomes" id="UP000528457"/>
    </source>
</evidence>
<dbReference type="PANTHER" id="PTHR43756:SF5">
    <property type="entry name" value="CHOLINE MONOOXYGENASE, CHLOROPLASTIC"/>
    <property type="match status" value="1"/>
</dbReference>
<dbReference type="SUPFAM" id="SSF50022">
    <property type="entry name" value="ISP domain"/>
    <property type="match status" value="1"/>
</dbReference>
<evidence type="ECO:0000259" key="8">
    <source>
        <dbReference type="PROSITE" id="PS51296"/>
    </source>
</evidence>
<gene>
    <name evidence="9" type="ORF">HNR48_001010</name>
</gene>
<evidence type="ECO:0000256" key="6">
    <source>
        <dbReference type="ARBA" id="ARBA00023014"/>
    </source>
</evidence>
<name>A0A7X0JRB7_9GAMM</name>
<dbReference type="EMBL" id="JACHHT010000001">
    <property type="protein sequence ID" value="MBB6520732.1"/>
    <property type="molecule type" value="Genomic_DNA"/>
</dbReference>
<dbReference type="CDD" id="cd03469">
    <property type="entry name" value="Rieske_RO_Alpha_N"/>
    <property type="match status" value="1"/>
</dbReference>
<dbReference type="AlphaFoldDB" id="A0A7X0JRB7"/>
<keyword evidence="10" id="KW-1185">Reference proteome</keyword>
<reference evidence="9 10" key="1">
    <citation type="submission" date="2020-08" db="EMBL/GenBank/DDBJ databases">
        <title>Genomic Encyclopedia of Type Strains, Phase IV (KMG-IV): sequencing the most valuable type-strain genomes for metagenomic binning, comparative biology and taxonomic classification.</title>
        <authorList>
            <person name="Goeker M."/>
        </authorList>
    </citation>
    <scope>NUCLEOTIDE SEQUENCE [LARGE SCALE GENOMIC DNA]</scope>
    <source>
        <strain evidence="9 10">DSM 22368</strain>
    </source>
</reference>
<protein>
    <submittedName>
        <fullName evidence="9">Phenylpropionate dioxygenase-like ring-hydroxylating dioxygenase large terminal subunit</fullName>
    </submittedName>
</protein>
<evidence type="ECO:0000256" key="1">
    <source>
        <dbReference type="ARBA" id="ARBA00001962"/>
    </source>
</evidence>
<dbReference type="Gene3D" id="3.90.380.10">
    <property type="entry name" value="Naphthalene 1,2-dioxygenase Alpha Subunit, Chain A, domain 1"/>
    <property type="match status" value="1"/>
</dbReference>
<dbReference type="InterPro" id="IPR017941">
    <property type="entry name" value="Rieske_2Fe-2S"/>
</dbReference>
<dbReference type="InterPro" id="IPR036922">
    <property type="entry name" value="Rieske_2Fe-2S_sf"/>
</dbReference>
<organism evidence="9 10">
    <name type="scientific">Pseudoteredinibacter isoporae</name>
    <dbReference type="NCBI Taxonomy" id="570281"/>
    <lineage>
        <taxon>Bacteria</taxon>
        <taxon>Pseudomonadati</taxon>
        <taxon>Pseudomonadota</taxon>
        <taxon>Gammaproteobacteria</taxon>
        <taxon>Cellvibrionales</taxon>
        <taxon>Cellvibrionaceae</taxon>
        <taxon>Pseudoteredinibacter</taxon>
    </lineage>
</organism>
<sequence length="385" mass="43660">MTLLDSIKQIASTKIEDATGLPFAAYSDEEVYQLEMDKIFRNDWVFVCNEGEVANAGDYYALTIADEPIIIIRGRDGELRAMSNVCRHRGTPLNDEGFGNKGRMVCPYHAWTYTDTGKLIGVPHPGTIAVEKSDHCLPHFKLESWNGLLFVNINGNAEPLKERYAGIDKYLKRYNIESFTEGTGGENEYWNTNWKLAIENGIESYHLFKVHQETLEVNTPTREAFYIEGKPDWTLTGGNLVGESRSFTESAMMALMPKSVQRLYEHYILFSLPPNFVGILIGDNLGYLSVIPVDAENSIIRAGTISSSKINPGKSEQEFVEAFFEEDKWICERNQKSMKSKHAKPGKLVELEQVVVDFHHYLAERLFDTKIDSHIVDEKAKPLMD</sequence>
<dbReference type="PANTHER" id="PTHR43756">
    <property type="entry name" value="CHOLINE MONOOXYGENASE, CHLOROPLASTIC"/>
    <property type="match status" value="1"/>
</dbReference>
<dbReference type="PROSITE" id="PS00570">
    <property type="entry name" value="RING_HYDROXYL_ALPHA"/>
    <property type="match status" value="1"/>
</dbReference>
<dbReference type="Proteomes" id="UP000528457">
    <property type="component" value="Unassembled WGS sequence"/>
</dbReference>
<evidence type="ECO:0000256" key="5">
    <source>
        <dbReference type="ARBA" id="ARBA00023004"/>
    </source>
</evidence>
<accession>A0A7X0JRB7</accession>
<dbReference type="InterPro" id="IPR001663">
    <property type="entry name" value="Rng_hydr_dOase-A"/>
</dbReference>
<dbReference type="RefSeq" id="WP_166850378.1">
    <property type="nucleotide sequence ID" value="NZ_JAAONY010000001.1"/>
</dbReference>
<evidence type="ECO:0000256" key="7">
    <source>
        <dbReference type="ARBA" id="ARBA00023027"/>
    </source>
</evidence>
<dbReference type="InterPro" id="IPR015879">
    <property type="entry name" value="Ring_hydroxy_dOase_asu_C_dom"/>
</dbReference>
<keyword evidence="9" id="KW-0223">Dioxygenase</keyword>
<evidence type="ECO:0000256" key="3">
    <source>
        <dbReference type="ARBA" id="ARBA00022723"/>
    </source>
</evidence>
<evidence type="ECO:0000313" key="9">
    <source>
        <dbReference type="EMBL" id="MBB6520732.1"/>
    </source>
</evidence>
<dbReference type="Pfam" id="PF00848">
    <property type="entry name" value="Ring_hydroxyl_A"/>
    <property type="match status" value="1"/>
</dbReference>
<keyword evidence="6" id="KW-0411">Iron-sulfur</keyword>
<dbReference type="Pfam" id="PF00355">
    <property type="entry name" value="Rieske"/>
    <property type="match status" value="1"/>
</dbReference>
<keyword evidence="2" id="KW-0001">2Fe-2S</keyword>
<comment type="cofactor">
    <cofactor evidence="1">
        <name>Fe cation</name>
        <dbReference type="ChEBI" id="CHEBI:24875"/>
    </cofactor>
</comment>
<dbReference type="GO" id="GO:0051537">
    <property type="term" value="F:2 iron, 2 sulfur cluster binding"/>
    <property type="evidence" value="ECO:0007669"/>
    <property type="project" value="UniProtKB-KW"/>
</dbReference>
<keyword evidence="4" id="KW-0560">Oxidoreductase</keyword>
<dbReference type="SUPFAM" id="SSF55961">
    <property type="entry name" value="Bet v1-like"/>
    <property type="match status" value="1"/>
</dbReference>
<feature type="domain" description="Rieske" evidence="8">
    <location>
        <begin position="44"/>
        <end position="151"/>
    </location>
</feature>
<dbReference type="GO" id="GO:0051213">
    <property type="term" value="F:dioxygenase activity"/>
    <property type="evidence" value="ECO:0007669"/>
    <property type="project" value="UniProtKB-KW"/>
</dbReference>
<keyword evidence="5" id="KW-0408">Iron</keyword>
<evidence type="ECO:0000256" key="2">
    <source>
        <dbReference type="ARBA" id="ARBA00022714"/>
    </source>
</evidence>
<dbReference type="InParanoid" id="A0A7X0JRB7"/>
<evidence type="ECO:0000256" key="4">
    <source>
        <dbReference type="ARBA" id="ARBA00023002"/>
    </source>
</evidence>
<comment type="caution">
    <text evidence="9">The sequence shown here is derived from an EMBL/GenBank/DDBJ whole genome shotgun (WGS) entry which is preliminary data.</text>
</comment>
<dbReference type="Gene3D" id="2.102.10.10">
    <property type="entry name" value="Rieske [2Fe-2S] iron-sulphur domain"/>
    <property type="match status" value="1"/>
</dbReference>
<dbReference type="PROSITE" id="PS51296">
    <property type="entry name" value="RIESKE"/>
    <property type="match status" value="1"/>
</dbReference>
<keyword evidence="3" id="KW-0479">Metal-binding</keyword>
<dbReference type="GO" id="GO:0005506">
    <property type="term" value="F:iron ion binding"/>
    <property type="evidence" value="ECO:0007669"/>
    <property type="project" value="InterPro"/>
</dbReference>
<dbReference type="InterPro" id="IPR015881">
    <property type="entry name" value="ARHD_Rieske_2Fe_2S"/>
</dbReference>
<keyword evidence="7" id="KW-0520">NAD</keyword>